<reference evidence="2 3" key="1">
    <citation type="submission" date="2009-01" db="EMBL/GenBank/DDBJ databases">
        <authorList>
            <person name="Qin X."/>
            <person name="Bachman B."/>
            <person name="Battles P."/>
            <person name="Bell A."/>
            <person name="Bess C."/>
            <person name="Bickham C."/>
            <person name="Chaboub L."/>
            <person name="Chen D."/>
            <person name="Coyle M."/>
            <person name="Deiros D.R."/>
            <person name="Dinh H."/>
            <person name="Forbes L."/>
            <person name="Fowler G."/>
            <person name="Francisco L."/>
            <person name="Fu Q."/>
            <person name="Gubbala S."/>
            <person name="Hale W."/>
            <person name="Han Y."/>
            <person name="Hemphill L."/>
            <person name="Highlander S.K."/>
            <person name="Hirani K."/>
            <person name="Hogues M."/>
            <person name="Jackson L."/>
            <person name="Jakkamsetti A."/>
            <person name="Javaid M."/>
            <person name="Jiang H."/>
            <person name="Korchina V."/>
            <person name="Kovar C."/>
            <person name="Lara F."/>
            <person name="Lee S."/>
            <person name="Mata R."/>
            <person name="Mathew T."/>
            <person name="Moen C."/>
            <person name="Morales K."/>
            <person name="Munidasa M."/>
            <person name="Nazareth L."/>
            <person name="Ngo R."/>
            <person name="Nguyen L."/>
            <person name="Okwuonu G."/>
            <person name="Ongeri F."/>
            <person name="Patil S."/>
            <person name="Petrosino J."/>
            <person name="Pham C."/>
            <person name="Pham P."/>
            <person name="Pu L.-L."/>
            <person name="Puazo M."/>
            <person name="Raj R."/>
            <person name="Reid J."/>
            <person name="Rouhana J."/>
            <person name="Saada N."/>
            <person name="Shang Y."/>
            <person name="Simmons D."/>
            <person name="Thornton R."/>
            <person name="Warren J."/>
            <person name="Weissenberger G."/>
            <person name="Zhang J."/>
            <person name="Zhang L."/>
            <person name="Zhou C."/>
            <person name="Zhu D."/>
            <person name="Muzny D."/>
            <person name="Worley K."/>
            <person name="Gibbs R."/>
        </authorList>
    </citation>
    <scope>NUCLEOTIDE SEQUENCE [LARGE SCALE GENOMIC DNA]</scope>
    <source>
        <strain evidence="2 3">DSM 16047</strain>
    </source>
</reference>
<name>C2ELU9_9LACO</name>
<keyword evidence="1" id="KW-0812">Transmembrane</keyword>
<dbReference type="AlphaFoldDB" id="C2ELU9"/>
<accession>C2ELU9</accession>
<dbReference type="Proteomes" id="UP000005583">
    <property type="component" value="Unassembled WGS sequence"/>
</dbReference>
<dbReference type="STRING" id="525365.HMPREF0548_0645"/>
<keyword evidence="3" id="KW-1185">Reference proteome</keyword>
<comment type="caution">
    <text evidence="2">The sequence shown here is derived from an EMBL/GenBank/DDBJ whole genome shotgun (WGS) entry which is preliminary data.</text>
</comment>
<feature type="transmembrane region" description="Helical" evidence="1">
    <location>
        <begin position="70"/>
        <end position="90"/>
    </location>
</feature>
<evidence type="ECO:0000313" key="2">
    <source>
        <dbReference type="EMBL" id="EEJ72521.1"/>
    </source>
</evidence>
<proteinExistence type="predicted"/>
<evidence type="ECO:0000313" key="3">
    <source>
        <dbReference type="Proteomes" id="UP000005583"/>
    </source>
</evidence>
<sequence length="169" mass="19284">MWKLMWAISKRKFGNFLGRMTQGMHLDTKKILTWYSYILFIAPLLFWALIAMRSGASGQSMRMIIMKQPAVAIGTIIAIVDFVLGYYLLLNRQKLLINRQTYRFLMISQMIGQVFVGNLLCVILAVLGMYKAKSLKKTQDSVNPIIMTASLVSAILLFGCFMLILLLEF</sequence>
<dbReference type="eggNOG" id="ENOG50309TS">
    <property type="taxonomic scope" value="Bacteria"/>
</dbReference>
<feature type="transmembrane region" description="Helical" evidence="1">
    <location>
        <begin position="31"/>
        <end position="50"/>
    </location>
</feature>
<organism evidence="2 3">
    <name type="scientific">Lactobacillus ultunensis DSM 16047</name>
    <dbReference type="NCBI Taxonomy" id="525365"/>
    <lineage>
        <taxon>Bacteria</taxon>
        <taxon>Bacillati</taxon>
        <taxon>Bacillota</taxon>
        <taxon>Bacilli</taxon>
        <taxon>Lactobacillales</taxon>
        <taxon>Lactobacillaceae</taxon>
        <taxon>Lactobacillus</taxon>
    </lineage>
</organism>
<evidence type="ECO:0000256" key="1">
    <source>
        <dbReference type="SAM" id="Phobius"/>
    </source>
</evidence>
<dbReference type="HOGENOM" id="CLU_134349_0_0_9"/>
<feature type="transmembrane region" description="Helical" evidence="1">
    <location>
        <begin position="142"/>
        <end position="167"/>
    </location>
</feature>
<protein>
    <submittedName>
        <fullName evidence="2">Uncharacterized protein</fullName>
    </submittedName>
</protein>
<keyword evidence="1" id="KW-0472">Membrane</keyword>
<gene>
    <name evidence="2" type="ORF">HMPREF0548_0645</name>
</gene>
<feature type="transmembrane region" description="Helical" evidence="1">
    <location>
        <begin position="110"/>
        <end position="130"/>
    </location>
</feature>
<keyword evidence="1" id="KW-1133">Transmembrane helix</keyword>
<dbReference type="EMBL" id="ACGU01000035">
    <property type="protein sequence ID" value="EEJ72521.1"/>
    <property type="molecule type" value="Genomic_DNA"/>
</dbReference>